<name>A0A8H4VPL1_9AGAR</name>
<keyword evidence="2" id="KW-1185">Reference proteome</keyword>
<dbReference type="Proteomes" id="UP000521872">
    <property type="component" value="Unassembled WGS sequence"/>
</dbReference>
<evidence type="ECO:0008006" key="3">
    <source>
        <dbReference type="Google" id="ProtNLM"/>
    </source>
</evidence>
<organism evidence="1 2">
    <name type="scientific">Agrocybe pediades</name>
    <dbReference type="NCBI Taxonomy" id="84607"/>
    <lineage>
        <taxon>Eukaryota</taxon>
        <taxon>Fungi</taxon>
        <taxon>Dikarya</taxon>
        <taxon>Basidiomycota</taxon>
        <taxon>Agaricomycotina</taxon>
        <taxon>Agaricomycetes</taxon>
        <taxon>Agaricomycetidae</taxon>
        <taxon>Agaricales</taxon>
        <taxon>Agaricineae</taxon>
        <taxon>Strophariaceae</taxon>
        <taxon>Agrocybe</taxon>
    </lineage>
</organism>
<dbReference type="AlphaFoldDB" id="A0A8H4VPL1"/>
<reference evidence="1 2" key="1">
    <citation type="submission" date="2019-12" db="EMBL/GenBank/DDBJ databases">
        <authorList>
            <person name="Floudas D."/>
            <person name="Bentzer J."/>
            <person name="Ahren D."/>
            <person name="Johansson T."/>
            <person name="Persson P."/>
            <person name="Tunlid A."/>
        </authorList>
    </citation>
    <scope>NUCLEOTIDE SEQUENCE [LARGE SCALE GENOMIC DNA]</scope>
    <source>
        <strain evidence="1 2">CBS 102.39</strain>
    </source>
</reference>
<dbReference type="EMBL" id="JAACJL010000044">
    <property type="protein sequence ID" value="KAF4615434.1"/>
    <property type="molecule type" value="Genomic_DNA"/>
</dbReference>
<accession>A0A8H4VPL1</accession>
<comment type="caution">
    <text evidence="1">The sequence shown here is derived from an EMBL/GenBank/DDBJ whole genome shotgun (WGS) entry which is preliminary data.</text>
</comment>
<gene>
    <name evidence="1" type="ORF">D9613_003548</name>
</gene>
<sequence length="514" mass="58749">MDIAQNTKSRFSTCVLSTQIDILYKIFEILIEENEDLRLVILRHGSQVCIPWRELLLSSPSMWGRSLDFDALMSKPVWRDEVIHRSGKSFAYITRLSGDGRPFDKDEELFLGSFVKDNWQRIKSLRISLPIESIVAKIFDTSLLQSPHLHLEDLEVRHYYVPRSEDSSAFTVSISRIECKADLGGYAPRLSRYVIGSTFKFPYQISWLPQLRELRVNLAECCIPNVCDELRNMTHLEHLELMMQEVRTADPDARRRISSIVLPRLKYLKIWGSMGNTFEAIDLVNFIKPAPECNMQVTIRYGDPLSPSDISSILSALPAFPLDDGKGGKDKQGWIRVDENSYRITSPRHKFDLRGPYLANLWTPDLQDFAASLASYFQNATNVRLLLGAEVVESIPFANITFPLMLSNMTSVSHITMDWPTFSLLRVTSVDDESSSKSCKALPALESFVLKAGNNADLNHLAAWLDYRAIHALKPIKRVGIFWNSTRVYPSLEAFQRFTNLEVNMYDWRGNLIP</sequence>
<evidence type="ECO:0000313" key="1">
    <source>
        <dbReference type="EMBL" id="KAF4615434.1"/>
    </source>
</evidence>
<proteinExistence type="predicted"/>
<protein>
    <recommendedName>
        <fullName evidence="3">F-box domain-containing protein</fullName>
    </recommendedName>
</protein>
<dbReference type="SUPFAM" id="SSF52047">
    <property type="entry name" value="RNI-like"/>
    <property type="match status" value="1"/>
</dbReference>
<evidence type="ECO:0000313" key="2">
    <source>
        <dbReference type="Proteomes" id="UP000521872"/>
    </source>
</evidence>